<dbReference type="Gene3D" id="3.90.230.10">
    <property type="entry name" value="Creatinase/methionine aminopeptidase superfamily"/>
    <property type="match status" value="1"/>
</dbReference>
<dbReference type="Proteomes" id="UP000192906">
    <property type="component" value="Unassembled WGS sequence"/>
</dbReference>
<dbReference type="PRINTS" id="PR00599">
    <property type="entry name" value="MAPEPTIDASE"/>
</dbReference>
<evidence type="ECO:0000313" key="4">
    <source>
        <dbReference type="Proteomes" id="UP000192906"/>
    </source>
</evidence>
<evidence type="ECO:0000313" key="3">
    <source>
        <dbReference type="EMBL" id="SMF35944.1"/>
    </source>
</evidence>
<dbReference type="InterPro" id="IPR001714">
    <property type="entry name" value="Pept_M24_MAP"/>
</dbReference>
<dbReference type="InterPro" id="IPR036005">
    <property type="entry name" value="Creatinase/aminopeptidase-like"/>
</dbReference>
<protein>
    <submittedName>
        <fullName evidence="3">Xaa-Pro aminopeptidase</fullName>
    </submittedName>
</protein>
<feature type="domain" description="Creatinase N-terminal" evidence="2">
    <location>
        <begin position="11"/>
        <end position="141"/>
    </location>
</feature>
<dbReference type="OrthoDB" id="9806388at2"/>
<dbReference type="InterPro" id="IPR050659">
    <property type="entry name" value="Peptidase_M24B"/>
</dbReference>
<sequence>MTISAATYEKRRENVRKRLNDRGLPPLLVNFAANRYYLSGFELHDPQCNETAGWIIICPDGKDFLLTDPRYLDAALRIWNEENVFIYSGNKFDALKDFFKANSISDLGYDPKSINLFEYEKLNDLCKLKAVSGLVEDLRLIKDEEEIRLMEESCALNHKVYELIQPKLQEGRTEAEIAWEIEQLFRNNGASGLSFSTIVGVGPNAALPHAIPGETKLREGELILIDMGCRLGDYCSDQTRTFFIGDKPSERFLTVLSQVQEAQQAAIDILRPGLPIQHAYHTAKAVFEKYGVEKYFTHSLGHGVGLETHEQPSLSPIAKGELKPGMVITIEPGLYYADWGGIRWEHMVLITEDSHKVF</sequence>
<keyword evidence="3" id="KW-0378">Hydrolase</keyword>
<keyword evidence="3" id="KW-0031">Aminopeptidase</keyword>
<dbReference type="GO" id="GO:0004177">
    <property type="term" value="F:aminopeptidase activity"/>
    <property type="evidence" value="ECO:0007669"/>
    <property type="project" value="UniProtKB-KW"/>
</dbReference>
<name>A0A1X7ELL4_9BACT</name>
<evidence type="ECO:0000259" key="2">
    <source>
        <dbReference type="Pfam" id="PF01321"/>
    </source>
</evidence>
<dbReference type="SUPFAM" id="SSF55920">
    <property type="entry name" value="Creatinase/aminopeptidase"/>
    <property type="match status" value="1"/>
</dbReference>
<dbReference type="Pfam" id="PF01321">
    <property type="entry name" value="Creatinase_N"/>
    <property type="match status" value="1"/>
</dbReference>
<dbReference type="GO" id="GO:0008235">
    <property type="term" value="F:metalloexopeptidase activity"/>
    <property type="evidence" value="ECO:0007669"/>
    <property type="project" value="UniProtKB-ARBA"/>
</dbReference>
<dbReference type="InterPro" id="IPR000994">
    <property type="entry name" value="Pept_M24"/>
</dbReference>
<dbReference type="Pfam" id="PF00557">
    <property type="entry name" value="Peptidase_M24"/>
    <property type="match status" value="1"/>
</dbReference>
<dbReference type="AlphaFoldDB" id="A0A1X7ELL4"/>
<accession>A0A1X7ELL4</accession>
<dbReference type="Gene3D" id="3.40.350.10">
    <property type="entry name" value="Creatinase/prolidase N-terminal domain"/>
    <property type="match status" value="1"/>
</dbReference>
<keyword evidence="4" id="KW-1185">Reference proteome</keyword>
<reference evidence="4" key="1">
    <citation type="submission" date="2017-04" db="EMBL/GenBank/DDBJ databases">
        <authorList>
            <person name="Varghese N."/>
            <person name="Submissions S."/>
        </authorList>
    </citation>
    <scope>NUCLEOTIDE SEQUENCE [LARGE SCALE GENOMIC DNA]</scope>
    <source>
        <strain evidence="4">K3S</strain>
    </source>
</reference>
<dbReference type="SUPFAM" id="SSF53092">
    <property type="entry name" value="Creatinase/prolidase N-terminal domain"/>
    <property type="match status" value="1"/>
</dbReference>
<organism evidence="3 4">
    <name type="scientific">Desulfovibrio gilichinskyi</name>
    <dbReference type="NCBI Taxonomy" id="1519643"/>
    <lineage>
        <taxon>Bacteria</taxon>
        <taxon>Pseudomonadati</taxon>
        <taxon>Thermodesulfobacteriota</taxon>
        <taxon>Desulfovibrionia</taxon>
        <taxon>Desulfovibrionales</taxon>
        <taxon>Desulfovibrionaceae</taxon>
        <taxon>Desulfovibrio</taxon>
    </lineage>
</organism>
<dbReference type="STRING" id="1519643.SAMN06295933_3128"/>
<dbReference type="InterPro" id="IPR029149">
    <property type="entry name" value="Creatin/AminoP/Spt16_N"/>
</dbReference>
<dbReference type="InterPro" id="IPR000587">
    <property type="entry name" value="Creatinase_N"/>
</dbReference>
<dbReference type="RefSeq" id="WP_085103881.1">
    <property type="nucleotide sequence ID" value="NZ_FWZU01000005.1"/>
</dbReference>
<evidence type="ECO:0000259" key="1">
    <source>
        <dbReference type="Pfam" id="PF00557"/>
    </source>
</evidence>
<feature type="domain" description="Peptidase M24" evidence="1">
    <location>
        <begin position="149"/>
        <end position="352"/>
    </location>
</feature>
<proteinExistence type="predicted"/>
<keyword evidence="3" id="KW-0645">Protease</keyword>
<dbReference type="CDD" id="cd01092">
    <property type="entry name" value="APP-like"/>
    <property type="match status" value="1"/>
</dbReference>
<gene>
    <name evidence="3" type="ORF">SAMN06295933_3128</name>
</gene>
<dbReference type="PANTHER" id="PTHR46112:SF2">
    <property type="entry name" value="XAA-PRO AMINOPEPTIDASE P-RELATED"/>
    <property type="match status" value="1"/>
</dbReference>
<dbReference type="EMBL" id="FWZU01000005">
    <property type="protein sequence ID" value="SMF35944.1"/>
    <property type="molecule type" value="Genomic_DNA"/>
</dbReference>
<dbReference type="PANTHER" id="PTHR46112">
    <property type="entry name" value="AMINOPEPTIDASE"/>
    <property type="match status" value="1"/>
</dbReference>